<accession>A0ACD3ABV3</accession>
<evidence type="ECO:0000313" key="1">
    <source>
        <dbReference type="EMBL" id="TFK63072.1"/>
    </source>
</evidence>
<evidence type="ECO:0000313" key="2">
    <source>
        <dbReference type="Proteomes" id="UP000308600"/>
    </source>
</evidence>
<sequence length="244" mass="27945">QDSKILKDYLSYRTDSLRRERRRTRKKIMATRDQSGNLTTRGFDSAKPPQDINEDTMLPRGYQRTRDSLFSDPEPESADPTPPLPSSFPPPQNNPTGSPISSREHSVQRSSVLSPETTTNPRDDAELLHFLTQICDPPLHHLHGVLTRVGCRMQHMQAMSTWSRNLLDDVLERLKLKITELDDTGAGVGGLPREYDDEEALTRRRRIEESALRTSGRGIDTRASIMDWEVLRYHILRIPTRSVY</sequence>
<proteinExistence type="predicted"/>
<organism evidence="1 2">
    <name type="scientific">Pluteus cervinus</name>
    <dbReference type="NCBI Taxonomy" id="181527"/>
    <lineage>
        <taxon>Eukaryota</taxon>
        <taxon>Fungi</taxon>
        <taxon>Dikarya</taxon>
        <taxon>Basidiomycota</taxon>
        <taxon>Agaricomycotina</taxon>
        <taxon>Agaricomycetes</taxon>
        <taxon>Agaricomycetidae</taxon>
        <taxon>Agaricales</taxon>
        <taxon>Pluteineae</taxon>
        <taxon>Pluteaceae</taxon>
        <taxon>Pluteus</taxon>
    </lineage>
</organism>
<dbReference type="Proteomes" id="UP000308600">
    <property type="component" value="Unassembled WGS sequence"/>
</dbReference>
<reference evidence="1 2" key="1">
    <citation type="journal article" date="2019" name="Nat. Ecol. Evol.">
        <title>Megaphylogeny resolves global patterns of mushroom evolution.</title>
        <authorList>
            <person name="Varga T."/>
            <person name="Krizsan K."/>
            <person name="Foldi C."/>
            <person name="Dima B."/>
            <person name="Sanchez-Garcia M."/>
            <person name="Sanchez-Ramirez S."/>
            <person name="Szollosi G.J."/>
            <person name="Szarkandi J.G."/>
            <person name="Papp V."/>
            <person name="Albert L."/>
            <person name="Andreopoulos W."/>
            <person name="Angelini C."/>
            <person name="Antonin V."/>
            <person name="Barry K.W."/>
            <person name="Bougher N.L."/>
            <person name="Buchanan P."/>
            <person name="Buyck B."/>
            <person name="Bense V."/>
            <person name="Catcheside P."/>
            <person name="Chovatia M."/>
            <person name="Cooper J."/>
            <person name="Damon W."/>
            <person name="Desjardin D."/>
            <person name="Finy P."/>
            <person name="Geml J."/>
            <person name="Haridas S."/>
            <person name="Hughes K."/>
            <person name="Justo A."/>
            <person name="Karasinski D."/>
            <person name="Kautmanova I."/>
            <person name="Kiss B."/>
            <person name="Kocsube S."/>
            <person name="Kotiranta H."/>
            <person name="LaButti K.M."/>
            <person name="Lechner B.E."/>
            <person name="Liimatainen K."/>
            <person name="Lipzen A."/>
            <person name="Lukacs Z."/>
            <person name="Mihaltcheva S."/>
            <person name="Morgado L.N."/>
            <person name="Niskanen T."/>
            <person name="Noordeloos M.E."/>
            <person name="Ohm R.A."/>
            <person name="Ortiz-Santana B."/>
            <person name="Ovrebo C."/>
            <person name="Racz N."/>
            <person name="Riley R."/>
            <person name="Savchenko A."/>
            <person name="Shiryaev A."/>
            <person name="Soop K."/>
            <person name="Spirin V."/>
            <person name="Szebenyi C."/>
            <person name="Tomsovsky M."/>
            <person name="Tulloss R.E."/>
            <person name="Uehling J."/>
            <person name="Grigoriev I.V."/>
            <person name="Vagvolgyi C."/>
            <person name="Papp T."/>
            <person name="Martin F.M."/>
            <person name="Miettinen O."/>
            <person name="Hibbett D.S."/>
            <person name="Nagy L.G."/>
        </authorList>
    </citation>
    <scope>NUCLEOTIDE SEQUENCE [LARGE SCALE GENOMIC DNA]</scope>
    <source>
        <strain evidence="1 2">NL-1719</strain>
    </source>
</reference>
<feature type="non-terminal residue" evidence="1">
    <location>
        <position position="1"/>
    </location>
</feature>
<gene>
    <name evidence="1" type="ORF">BDN72DRAFT_848070</name>
</gene>
<name>A0ACD3ABV3_9AGAR</name>
<keyword evidence="2" id="KW-1185">Reference proteome</keyword>
<feature type="non-terminal residue" evidence="1">
    <location>
        <position position="244"/>
    </location>
</feature>
<protein>
    <submittedName>
        <fullName evidence="1">Uncharacterized protein</fullName>
    </submittedName>
</protein>
<dbReference type="EMBL" id="ML208542">
    <property type="protein sequence ID" value="TFK63072.1"/>
    <property type="molecule type" value="Genomic_DNA"/>
</dbReference>